<name>A0A8T0I3W7_CERPU</name>
<dbReference type="EMBL" id="CM026424">
    <property type="protein sequence ID" value="KAG0578200.1"/>
    <property type="molecule type" value="Genomic_DNA"/>
</dbReference>
<organism evidence="1 2">
    <name type="scientific">Ceratodon purpureus</name>
    <name type="common">Fire moss</name>
    <name type="synonym">Dicranum purpureum</name>
    <dbReference type="NCBI Taxonomy" id="3225"/>
    <lineage>
        <taxon>Eukaryota</taxon>
        <taxon>Viridiplantae</taxon>
        <taxon>Streptophyta</taxon>
        <taxon>Embryophyta</taxon>
        <taxon>Bryophyta</taxon>
        <taxon>Bryophytina</taxon>
        <taxon>Bryopsida</taxon>
        <taxon>Dicranidae</taxon>
        <taxon>Pseudoditrichales</taxon>
        <taxon>Ditrichaceae</taxon>
        <taxon>Ceratodon</taxon>
    </lineage>
</organism>
<dbReference type="InterPro" id="IPR001602">
    <property type="entry name" value="UPF0047_YjbQ-like"/>
</dbReference>
<evidence type="ECO:0000313" key="2">
    <source>
        <dbReference type="Proteomes" id="UP000822688"/>
    </source>
</evidence>
<reference evidence="1" key="1">
    <citation type="submission" date="2020-06" db="EMBL/GenBank/DDBJ databases">
        <title>WGS assembly of Ceratodon purpureus strain R40.</title>
        <authorList>
            <person name="Carey S.B."/>
            <person name="Jenkins J."/>
            <person name="Shu S."/>
            <person name="Lovell J.T."/>
            <person name="Sreedasyam A."/>
            <person name="Maumus F."/>
            <person name="Tiley G.P."/>
            <person name="Fernandez-Pozo N."/>
            <person name="Barry K."/>
            <person name="Chen C."/>
            <person name="Wang M."/>
            <person name="Lipzen A."/>
            <person name="Daum C."/>
            <person name="Saski C.A."/>
            <person name="Payton A.C."/>
            <person name="Mcbreen J.C."/>
            <person name="Conrad R.E."/>
            <person name="Kollar L.M."/>
            <person name="Olsson S."/>
            <person name="Huttunen S."/>
            <person name="Landis J.B."/>
            <person name="Wickett N.J."/>
            <person name="Johnson M.G."/>
            <person name="Rensing S.A."/>
            <person name="Grimwood J."/>
            <person name="Schmutz J."/>
            <person name="Mcdaniel S.F."/>
        </authorList>
    </citation>
    <scope>NUCLEOTIDE SEQUENCE</scope>
    <source>
        <strain evidence="1">R40</strain>
    </source>
</reference>
<protein>
    <submittedName>
        <fullName evidence="1">Uncharacterized protein</fullName>
    </submittedName>
</protein>
<proteinExistence type="predicted"/>
<dbReference type="PANTHER" id="PTHR30615">
    <property type="entry name" value="UNCHARACTERIZED PROTEIN YJBQ-RELATED"/>
    <property type="match status" value="1"/>
</dbReference>
<dbReference type="Proteomes" id="UP000822688">
    <property type="component" value="Chromosome 4"/>
</dbReference>
<comment type="caution">
    <text evidence="1">The sequence shown here is derived from an EMBL/GenBank/DDBJ whole genome shotgun (WGS) entry which is preliminary data.</text>
</comment>
<sequence>MKSCRDCLEEENDCSTIPMWIQKTIVLPVQRRGCHNITHLLMRHLESDLSCFKCGLAHIF</sequence>
<evidence type="ECO:0000313" key="1">
    <source>
        <dbReference type="EMBL" id="KAG0578200.1"/>
    </source>
</evidence>
<gene>
    <name evidence="1" type="ORF">KC19_4G005300</name>
</gene>
<accession>A0A8T0I3W7</accession>
<dbReference type="AlphaFoldDB" id="A0A8T0I3W7"/>
<dbReference type="PANTHER" id="PTHR30615:SF16">
    <property type="entry name" value="SECONDARY THIAMINE-PHOSPHATE SYNTHASE ENZYME"/>
    <property type="match status" value="1"/>
</dbReference>
<keyword evidence="2" id="KW-1185">Reference proteome</keyword>